<evidence type="ECO:0000256" key="5">
    <source>
        <dbReference type="ARBA" id="ARBA00023239"/>
    </source>
</evidence>
<evidence type="ECO:0000313" key="8">
    <source>
        <dbReference type="EMBL" id="EKC19062.1"/>
    </source>
</evidence>
<dbReference type="InterPro" id="IPR036849">
    <property type="entry name" value="Enolase-like_C_sf"/>
</dbReference>
<name>K1P692_MAGGI</name>
<feature type="compositionally biased region" description="Acidic residues" evidence="6">
    <location>
        <begin position="75"/>
        <end position="84"/>
    </location>
</feature>
<dbReference type="InParanoid" id="K1P692"/>
<dbReference type="EMBL" id="JH823212">
    <property type="protein sequence ID" value="EKC19062.1"/>
    <property type="molecule type" value="Genomic_DNA"/>
</dbReference>
<comment type="pathway">
    <text evidence="1">Carbohydrate degradation; glycolysis; pyruvate from D-glyceraldehyde 3-phosphate: step 4/5.</text>
</comment>
<dbReference type="Pfam" id="PF00113">
    <property type="entry name" value="Enolase_C"/>
    <property type="match status" value="1"/>
</dbReference>
<dbReference type="HOGENOM" id="CLU_2374788_0_0_1"/>
<evidence type="ECO:0000256" key="4">
    <source>
        <dbReference type="ARBA" id="ARBA00023152"/>
    </source>
</evidence>
<keyword evidence="4" id="KW-0324">Glycolysis</keyword>
<dbReference type="EC" id="4.2.1.11" evidence="3"/>
<accession>K1P692</accession>
<dbReference type="UniPathway" id="UPA00109">
    <property type="reaction ID" value="UER00187"/>
</dbReference>
<dbReference type="SUPFAM" id="SSF51604">
    <property type="entry name" value="Enolase C-terminal domain-like"/>
    <property type="match status" value="1"/>
</dbReference>
<evidence type="ECO:0000256" key="1">
    <source>
        <dbReference type="ARBA" id="ARBA00005031"/>
    </source>
</evidence>
<feature type="region of interest" description="Disordered" evidence="6">
    <location>
        <begin position="68"/>
        <end position="95"/>
    </location>
</feature>
<evidence type="ECO:0000256" key="3">
    <source>
        <dbReference type="ARBA" id="ARBA00012058"/>
    </source>
</evidence>
<sequence>MHYCYLFSSVVVRRVSSVAVGMNARFLKIGAPVRGERIALFNRLIQIENQLKLEGRLAFHGENVLPHIVPPPLPEPEEGEEAQEEEKKEEKGKKK</sequence>
<evidence type="ECO:0000256" key="6">
    <source>
        <dbReference type="SAM" id="MobiDB-lite"/>
    </source>
</evidence>
<reference evidence="8" key="1">
    <citation type="journal article" date="2012" name="Nature">
        <title>The oyster genome reveals stress adaptation and complexity of shell formation.</title>
        <authorList>
            <person name="Zhang G."/>
            <person name="Fang X."/>
            <person name="Guo X."/>
            <person name="Li L."/>
            <person name="Luo R."/>
            <person name="Xu F."/>
            <person name="Yang P."/>
            <person name="Zhang L."/>
            <person name="Wang X."/>
            <person name="Qi H."/>
            <person name="Xiong Z."/>
            <person name="Que H."/>
            <person name="Xie Y."/>
            <person name="Holland P.W."/>
            <person name="Paps J."/>
            <person name="Zhu Y."/>
            <person name="Wu F."/>
            <person name="Chen Y."/>
            <person name="Wang J."/>
            <person name="Peng C."/>
            <person name="Meng J."/>
            <person name="Yang L."/>
            <person name="Liu J."/>
            <person name="Wen B."/>
            <person name="Zhang N."/>
            <person name="Huang Z."/>
            <person name="Zhu Q."/>
            <person name="Feng Y."/>
            <person name="Mount A."/>
            <person name="Hedgecock D."/>
            <person name="Xu Z."/>
            <person name="Liu Y."/>
            <person name="Domazet-Loso T."/>
            <person name="Du Y."/>
            <person name="Sun X."/>
            <person name="Zhang S."/>
            <person name="Liu B."/>
            <person name="Cheng P."/>
            <person name="Jiang X."/>
            <person name="Li J."/>
            <person name="Fan D."/>
            <person name="Wang W."/>
            <person name="Fu W."/>
            <person name="Wang T."/>
            <person name="Wang B."/>
            <person name="Zhang J."/>
            <person name="Peng Z."/>
            <person name="Li Y."/>
            <person name="Li N."/>
            <person name="Wang J."/>
            <person name="Chen M."/>
            <person name="He Y."/>
            <person name="Tan F."/>
            <person name="Song X."/>
            <person name="Zheng Q."/>
            <person name="Huang R."/>
            <person name="Yang H."/>
            <person name="Du X."/>
            <person name="Chen L."/>
            <person name="Yang M."/>
            <person name="Gaffney P.M."/>
            <person name="Wang S."/>
            <person name="Luo L."/>
            <person name="She Z."/>
            <person name="Ming Y."/>
            <person name="Huang W."/>
            <person name="Zhang S."/>
            <person name="Huang B."/>
            <person name="Zhang Y."/>
            <person name="Qu T."/>
            <person name="Ni P."/>
            <person name="Miao G."/>
            <person name="Wang J."/>
            <person name="Wang Q."/>
            <person name="Steinberg C.E."/>
            <person name="Wang H."/>
            <person name="Li N."/>
            <person name="Qian L."/>
            <person name="Zhang G."/>
            <person name="Li Y."/>
            <person name="Yang H."/>
            <person name="Liu X."/>
            <person name="Wang J."/>
            <person name="Yin Y."/>
            <person name="Wang J."/>
        </authorList>
    </citation>
    <scope>NUCLEOTIDE SEQUENCE [LARGE SCALE GENOMIC DNA]</scope>
    <source>
        <strain evidence="8">05x7-T-G4-1.051#20</strain>
    </source>
</reference>
<organism evidence="8">
    <name type="scientific">Magallana gigas</name>
    <name type="common">Pacific oyster</name>
    <name type="synonym">Crassostrea gigas</name>
    <dbReference type="NCBI Taxonomy" id="29159"/>
    <lineage>
        <taxon>Eukaryota</taxon>
        <taxon>Metazoa</taxon>
        <taxon>Spiralia</taxon>
        <taxon>Lophotrochozoa</taxon>
        <taxon>Mollusca</taxon>
        <taxon>Bivalvia</taxon>
        <taxon>Autobranchia</taxon>
        <taxon>Pteriomorphia</taxon>
        <taxon>Ostreida</taxon>
        <taxon>Ostreoidea</taxon>
        <taxon>Ostreidae</taxon>
        <taxon>Magallana</taxon>
    </lineage>
</organism>
<evidence type="ECO:0000256" key="2">
    <source>
        <dbReference type="ARBA" id="ARBA00009604"/>
    </source>
</evidence>
<dbReference type="GO" id="GO:0004634">
    <property type="term" value="F:phosphopyruvate hydratase activity"/>
    <property type="evidence" value="ECO:0007669"/>
    <property type="project" value="UniProtKB-EC"/>
</dbReference>
<dbReference type="GO" id="GO:0006096">
    <property type="term" value="P:glycolytic process"/>
    <property type="evidence" value="ECO:0007669"/>
    <property type="project" value="UniProtKB-UniPathway"/>
</dbReference>
<gene>
    <name evidence="8" type="ORF">CGI_10009785</name>
</gene>
<proteinExistence type="inferred from homology"/>
<comment type="similarity">
    <text evidence="2">Belongs to the enolase family.</text>
</comment>
<protein>
    <recommendedName>
        <fullName evidence="3">phosphopyruvate hydratase</fullName>
        <ecNumber evidence="3">4.2.1.11</ecNumber>
    </recommendedName>
</protein>
<dbReference type="Gene3D" id="3.20.20.120">
    <property type="entry name" value="Enolase-like C-terminal domain"/>
    <property type="match status" value="1"/>
</dbReference>
<evidence type="ECO:0000259" key="7">
    <source>
        <dbReference type="Pfam" id="PF00113"/>
    </source>
</evidence>
<feature type="compositionally biased region" description="Basic and acidic residues" evidence="6">
    <location>
        <begin position="85"/>
        <end position="95"/>
    </location>
</feature>
<dbReference type="InterPro" id="IPR020810">
    <property type="entry name" value="Enolase_C"/>
</dbReference>
<dbReference type="AlphaFoldDB" id="K1P692"/>
<keyword evidence="5" id="KW-0456">Lyase</keyword>
<feature type="domain" description="Enolase C-terminal TIM barrel" evidence="7">
    <location>
        <begin position="15"/>
        <end position="63"/>
    </location>
</feature>